<evidence type="ECO:0000313" key="3">
    <source>
        <dbReference type="EMBL" id="RQW63521.1"/>
    </source>
</evidence>
<keyword evidence="2" id="KW-0732">Signal</keyword>
<proteinExistence type="predicted"/>
<gene>
    <name evidence="3" type="ORF">EES38_09755</name>
</gene>
<organism evidence="3 4">
    <name type="scientific">Vibrio viridaestus</name>
    <dbReference type="NCBI Taxonomy" id="2487322"/>
    <lineage>
        <taxon>Bacteria</taxon>
        <taxon>Pseudomonadati</taxon>
        <taxon>Pseudomonadota</taxon>
        <taxon>Gammaproteobacteria</taxon>
        <taxon>Vibrionales</taxon>
        <taxon>Vibrionaceae</taxon>
        <taxon>Vibrio</taxon>
    </lineage>
</organism>
<keyword evidence="1" id="KW-0472">Membrane</keyword>
<dbReference type="EMBL" id="RJVQ01000003">
    <property type="protein sequence ID" value="RQW63521.1"/>
    <property type="molecule type" value="Genomic_DNA"/>
</dbReference>
<dbReference type="PIRSF" id="PIRSF016919">
    <property type="entry name" value="HupE_UreJ"/>
    <property type="match status" value="1"/>
</dbReference>
<keyword evidence="1" id="KW-1133">Transmembrane helix</keyword>
<sequence length="182" mass="18974">MTMNSFGKFSARFSALMLLSAPVFAHPGHGEASFSTGFLHPLTGYDHLTALLLIGLFAAGYATKSAWKIIGCFALALIGGFAIGVEWADAHQAEALVSLSLLALPVAILAYRKKGIVKFISMAAIFAFSACHGLVQGAESVGSAAQFGLGSLVSSLMVITVVMLVSKAVKSTIHELKSVKAK</sequence>
<dbReference type="InterPro" id="IPR007038">
    <property type="entry name" value="HupE_UreJ"/>
</dbReference>
<protein>
    <submittedName>
        <fullName evidence="3">HupE/UreJ protein</fullName>
    </submittedName>
</protein>
<feature type="signal peptide" evidence="2">
    <location>
        <begin position="1"/>
        <end position="25"/>
    </location>
</feature>
<feature type="transmembrane region" description="Helical" evidence="1">
    <location>
        <begin position="116"/>
        <end position="135"/>
    </location>
</feature>
<dbReference type="OrthoDB" id="9808192at2"/>
<name>A0A3N9TGW1_9VIBR</name>
<evidence type="ECO:0000313" key="4">
    <source>
        <dbReference type="Proteomes" id="UP000281112"/>
    </source>
</evidence>
<comment type="caution">
    <text evidence="3">The sequence shown here is derived from an EMBL/GenBank/DDBJ whole genome shotgun (WGS) entry which is preliminary data.</text>
</comment>
<feature type="transmembrane region" description="Helical" evidence="1">
    <location>
        <begin position="93"/>
        <end position="111"/>
    </location>
</feature>
<dbReference type="Proteomes" id="UP000281112">
    <property type="component" value="Unassembled WGS sequence"/>
</dbReference>
<evidence type="ECO:0000256" key="1">
    <source>
        <dbReference type="SAM" id="Phobius"/>
    </source>
</evidence>
<feature type="transmembrane region" description="Helical" evidence="1">
    <location>
        <begin position="69"/>
        <end position="87"/>
    </location>
</feature>
<reference evidence="3 4" key="1">
    <citation type="submission" date="2018-11" db="EMBL/GenBank/DDBJ databases">
        <title>Vibrio LJC006 sp. nov., isolated from seawater during the bloom of the enteromorpha.</title>
        <authorList>
            <person name="Liang J."/>
        </authorList>
    </citation>
    <scope>NUCLEOTIDE SEQUENCE [LARGE SCALE GENOMIC DNA]</scope>
    <source>
        <strain evidence="3 4">LJC006</strain>
    </source>
</reference>
<feature type="transmembrane region" description="Helical" evidence="1">
    <location>
        <begin position="147"/>
        <end position="165"/>
    </location>
</feature>
<dbReference type="AlphaFoldDB" id="A0A3N9TGW1"/>
<accession>A0A3N9TGW1</accession>
<keyword evidence="4" id="KW-1185">Reference proteome</keyword>
<feature type="chain" id="PRO_5018006977" evidence="2">
    <location>
        <begin position="26"/>
        <end position="182"/>
    </location>
</feature>
<evidence type="ECO:0000256" key="2">
    <source>
        <dbReference type="SAM" id="SignalP"/>
    </source>
</evidence>
<dbReference type="Pfam" id="PF04955">
    <property type="entry name" value="HupE_UreJ"/>
    <property type="match status" value="1"/>
</dbReference>
<feature type="transmembrane region" description="Helical" evidence="1">
    <location>
        <begin position="44"/>
        <end position="62"/>
    </location>
</feature>
<keyword evidence="1" id="KW-0812">Transmembrane</keyword>